<feature type="compositionally biased region" description="Basic residues" evidence="1">
    <location>
        <begin position="62"/>
        <end position="72"/>
    </location>
</feature>
<gene>
    <name evidence="2" type="ORF">B296_00016690</name>
</gene>
<sequence length="125" mass="14606">MAKPMPLEPPDTRTCRPLRGIRTRRGRTTTASRRRKRKRKRKKSEAIDRQTTNTNATDAGGRRGRRRRRRREATRFSSCHLQRKATVGKHEPNRIKWVPSSAHVSVHVGPILRMENPVPWSSPRR</sequence>
<feature type="compositionally biased region" description="Basic residues" evidence="1">
    <location>
        <begin position="19"/>
        <end position="43"/>
    </location>
</feature>
<evidence type="ECO:0000313" key="2">
    <source>
        <dbReference type="EMBL" id="RRT80595.1"/>
    </source>
</evidence>
<comment type="caution">
    <text evidence="2">The sequence shown here is derived from an EMBL/GenBank/DDBJ whole genome shotgun (WGS) entry which is preliminary data.</text>
</comment>
<protein>
    <submittedName>
        <fullName evidence="2">Uncharacterized protein</fullName>
    </submittedName>
</protein>
<dbReference type="EMBL" id="AMZH03001107">
    <property type="protein sequence ID" value="RRT80595.1"/>
    <property type="molecule type" value="Genomic_DNA"/>
</dbReference>
<proteinExistence type="predicted"/>
<dbReference type="Proteomes" id="UP000287651">
    <property type="component" value="Unassembled WGS sequence"/>
</dbReference>
<evidence type="ECO:0000256" key="1">
    <source>
        <dbReference type="SAM" id="MobiDB-lite"/>
    </source>
</evidence>
<name>A0A427AWL6_ENSVE</name>
<reference evidence="2 3" key="1">
    <citation type="journal article" date="2014" name="Agronomy (Basel)">
        <title>A Draft Genome Sequence for Ensete ventricosum, the Drought-Tolerant Tree Against Hunger.</title>
        <authorList>
            <person name="Harrison J."/>
            <person name="Moore K.A."/>
            <person name="Paszkiewicz K."/>
            <person name="Jones T."/>
            <person name="Grant M."/>
            <person name="Ambacheew D."/>
            <person name="Muzemil S."/>
            <person name="Studholme D.J."/>
        </authorList>
    </citation>
    <scope>NUCLEOTIDE SEQUENCE [LARGE SCALE GENOMIC DNA]</scope>
</reference>
<evidence type="ECO:0000313" key="3">
    <source>
        <dbReference type="Proteomes" id="UP000287651"/>
    </source>
</evidence>
<organism evidence="2 3">
    <name type="scientific">Ensete ventricosum</name>
    <name type="common">Abyssinian banana</name>
    <name type="synonym">Musa ensete</name>
    <dbReference type="NCBI Taxonomy" id="4639"/>
    <lineage>
        <taxon>Eukaryota</taxon>
        <taxon>Viridiplantae</taxon>
        <taxon>Streptophyta</taxon>
        <taxon>Embryophyta</taxon>
        <taxon>Tracheophyta</taxon>
        <taxon>Spermatophyta</taxon>
        <taxon>Magnoliopsida</taxon>
        <taxon>Liliopsida</taxon>
        <taxon>Zingiberales</taxon>
        <taxon>Musaceae</taxon>
        <taxon>Ensete</taxon>
    </lineage>
</organism>
<accession>A0A427AWL6</accession>
<dbReference type="AlphaFoldDB" id="A0A427AWL6"/>
<feature type="region of interest" description="Disordered" evidence="1">
    <location>
        <begin position="1"/>
        <end position="94"/>
    </location>
</feature>